<evidence type="ECO:0000256" key="3">
    <source>
        <dbReference type="ARBA" id="ARBA00022729"/>
    </source>
</evidence>
<evidence type="ECO:0000313" key="5">
    <source>
        <dbReference type="EMBL" id="GHB11147.1"/>
    </source>
</evidence>
<keyword evidence="3 4" id="KW-0732">Signal</keyword>
<proteinExistence type="inferred from homology"/>
<evidence type="ECO:0000256" key="1">
    <source>
        <dbReference type="ARBA" id="ARBA00009023"/>
    </source>
</evidence>
<comment type="caution">
    <text evidence="5">The sequence shown here is derived from an EMBL/GenBank/DDBJ whole genome shotgun (WGS) entry which is preliminary data.</text>
</comment>
<evidence type="ECO:0000256" key="2">
    <source>
        <dbReference type="ARBA" id="ARBA00022448"/>
    </source>
</evidence>
<reference evidence="6" key="1">
    <citation type="journal article" date="2019" name="Int. J. Syst. Evol. Microbiol.">
        <title>The Global Catalogue of Microorganisms (GCM) 10K type strain sequencing project: providing services to taxonomists for standard genome sequencing and annotation.</title>
        <authorList>
            <consortium name="The Broad Institute Genomics Platform"/>
            <consortium name="The Broad Institute Genome Sequencing Center for Infectious Disease"/>
            <person name="Wu L."/>
            <person name="Ma J."/>
        </authorList>
    </citation>
    <scope>NUCLEOTIDE SEQUENCE [LARGE SCALE GENOMIC DNA]</scope>
    <source>
        <strain evidence="6">KCTC 32998</strain>
    </source>
</reference>
<dbReference type="Pfam" id="PF03480">
    <property type="entry name" value="DctP"/>
    <property type="match status" value="1"/>
</dbReference>
<dbReference type="SUPFAM" id="SSF53850">
    <property type="entry name" value="Periplasmic binding protein-like II"/>
    <property type="match status" value="1"/>
</dbReference>
<dbReference type="NCBIfam" id="NF037995">
    <property type="entry name" value="TRAP_S1"/>
    <property type="match status" value="1"/>
</dbReference>
<keyword evidence="6" id="KW-1185">Reference proteome</keyword>
<organism evidence="5 6">
    <name type="scientific">Salinicola rhizosphaerae</name>
    <dbReference type="NCBI Taxonomy" id="1443141"/>
    <lineage>
        <taxon>Bacteria</taxon>
        <taxon>Pseudomonadati</taxon>
        <taxon>Pseudomonadota</taxon>
        <taxon>Gammaproteobacteria</taxon>
        <taxon>Oceanospirillales</taxon>
        <taxon>Halomonadaceae</taxon>
        <taxon>Salinicola</taxon>
    </lineage>
</organism>
<dbReference type="InterPro" id="IPR038404">
    <property type="entry name" value="TRAP_DctP_sf"/>
</dbReference>
<evidence type="ECO:0000313" key="6">
    <source>
        <dbReference type="Proteomes" id="UP000646745"/>
    </source>
</evidence>
<dbReference type="Proteomes" id="UP000646745">
    <property type="component" value="Unassembled WGS sequence"/>
</dbReference>
<dbReference type="PANTHER" id="PTHR33376">
    <property type="match status" value="1"/>
</dbReference>
<keyword evidence="2" id="KW-0813">Transport</keyword>
<dbReference type="RefSeq" id="WP_189443110.1">
    <property type="nucleotide sequence ID" value="NZ_BMZI01000001.1"/>
</dbReference>
<evidence type="ECO:0000256" key="4">
    <source>
        <dbReference type="SAM" id="SignalP"/>
    </source>
</evidence>
<feature type="chain" id="PRO_5045356835" evidence="4">
    <location>
        <begin position="30"/>
        <end position="354"/>
    </location>
</feature>
<dbReference type="Gene3D" id="3.40.190.170">
    <property type="entry name" value="Bacterial extracellular solute-binding protein, family 7"/>
    <property type="match status" value="1"/>
</dbReference>
<gene>
    <name evidence="5" type="ORF">GCM10009038_06260</name>
</gene>
<protein>
    <submittedName>
        <fullName evidence="5">C4-dicarboxylate ABC transporter</fullName>
    </submittedName>
</protein>
<sequence>MQYPSVTLRTSFLATTLAATLGIVGTISAAEAQAGETLTYATNTAPTGLRGEAEKGFIDALNEVSGGELEVVPYWGASVLKGDETLNGVKSGVADMGFININYYPNQLLLNSAFQIFPEGPESYAGKMKAYHEIYDQVPQLADEFAKQGQHIVYLYPYLPYAGVFNEPVTSFDDFEGLRIRASSQWVLNLLGGLGATPVSVPWSDTYQSLQSGAIDGVFTNYDSLSRTGMDEVAPHILTTKRLWVAVPMIITINQQKWDAMSDEQKGWFKDAAAKAEKSFGEYYSSEFDRIVKQEKDAGYTVTAASQEDVDRFASLPAVKKNRDTWIDSAKQDGAADPSAIIEQMQSIIDSAGE</sequence>
<dbReference type="PANTHER" id="PTHR33376:SF7">
    <property type="entry name" value="C4-DICARBOXYLATE-BINDING PROTEIN DCTB"/>
    <property type="match status" value="1"/>
</dbReference>
<comment type="similarity">
    <text evidence="1">Belongs to the bacterial solute-binding protein 7 family.</text>
</comment>
<feature type="signal peptide" evidence="4">
    <location>
        <begin position="1"/>
        <end position="29"/>
    </location>
</feature>
<accession>A0ABQ3DPY2</accession>
<dbReference type="InterPro" id="IPR018389">
    <property type="entry name" value="DctP_fam"/>
</dbReference>
<dbReference type="EMBL" id="BMZI01000001">
    <property type="protein sequence ID" value="GHB11147.1"/>
    <property type="molecule type" value="Genomic_DNA"/>
</dbReference>
<name>A0ABQ3DPY2_9GAMM</name>